<dbReference type="STRING" id="396323.VH98_07140"/>
<comment type="catalytic activity">
    <reaction evidence="4">
        <text>3',3'-c-di-GMP + H2O = 5'-phosphoguanylyl(3'-&gt;5')guanosine + H(+)</text>
        <dbReference type="Rhea" id="RHEA:24902"/>
        <dbReference type="ChEBI" id="CHEBI:15377"/>
        <dbReference type="ChEBI" id="CHEBI:15378"/>
        <dbReference type="ChEBI" id="CHEBI:58754"/>
        <dbReference type="ChEBI" id="CHEBI:58805"/>
        <dbReference type="EC" id="3.1.4.52"/>
    </reaction>
    <physiologicalReaction direction="left-to-right" evidence="4">
        <dbReference type="Rhea" id="RHEA:24903"/>
    </physiologicalReaction>
</comment>
<dbReference type="SMART" id="SM00091">
    <property type="entry name" value="PAS"/>
    <property type="match status" value="1"/>
</dbReference>
<dbReference type="PATRIC" id="fig|1341683.3.peg.1025"/>
<keyword evidence="3" id="KW-0973">c-di-GMP</keyword>
<protein>
    <recommendedName>
        <fullName evidence="2">cyclic-guanylate-specific phosphodiesterase</fullName>
        <ecNumber evidence="2">3.1.4.52</ecNumber>
    </recommendedName>
</protein>
<dbReference type="InterPro" id="IPR003018">
    <property type="entry name" value="GAF"/>
</dbReference>
<dbReference type="InterPro" id="IPR000700">
    <property type="entry name" value="PAS-assoc_C"/>
</dbReference>
<evidence type="ECO:0000259" key="7">
    <source>
        <dbReference type="PROSITE" id="PS50883"/>
    </source>
</evidence>
<dbReference type="InterPro" id="IPR052155">
    <property type="entry name" value="Biofilm_reg_signaling"/>
</dbReference>
<dbReference type="FunFam" id="3.20.20.450:FF:000001">
    <property type="entry name" value="Cyclic di-GMP phosphodiesterase yahA"/>
    <property type="match status" value="1"/>
</dbReference>
<dbReference type="InterPro" id="IPR001610">
    <property type="entry name" value="PAC"/>
</dbReference>
<dbReference type="GO" id="GO:0071111">
    <property type="term" value="F:cyclic-guanylate-specific phosphodiesterase activity"/>
    <property type="evidence" value="ECO:0007669"/>
    <property type="project" value="UniProtKB-EC"/>
</dbReference>
<evidence type="ECO:0000259" key="5">
    <source>
        <dbReference type="PROSITE" id="PS50112"/>
    </source>
</evidence>
<comment type="cofactor">
    <cofactor evidence="1">
        <name>Mg(2+)</name>
        <dbReference type="ChEBI" id="CHEBI:18420"/>
    </cofactor>
</comment>
<dbReference type="EC" id="3.1.4.52" evidence="2"/>
<dbReference type="Pfam" id="PF13185">
    <property type="entry name" value="GAF_2"/>
    <property type="match status" value="1"/>
</dbReference>
<dbReference type="InterPro" id="IPR035919">
    <property type="entry name" value="EAL_sf"/>
</dbReference>
<evidence type="ECO:0000256" key="4">
    <source>
        <dbReference type="ARBA" id="ARBA00051114"/>
    </source>
</evidence>
<dbReference type="InterPro" id="IPR012226">
    <property type="entry name" value="Diguanyl_cyclase/Pdiesterase"/>
</dbReference>
<gene>
    <name evidence="9" type="ORF">P255_01036</name>
</gene>
<dbReference type="InterPro" id="IPR000014">
    <property type="entry name" value="PAS"/>
</dbReference>
<dbReference type="Pfam" id="PF13426">
    <property type="entry name" value="PAS_9"/>
    <property type="match status" value="1"/>
</dbReference>
<dbReference type="PANTHER" id="PTHR44757">
    <property type="entry name" value="DIGUANYLATE CYCLASE DGCP"/>
    <property type="match status" value="1"/>
</dbReference>
<dbReference type="Pfam" id="PF08448">
    <property type="entry name" value="PAS_4"/>
    <property type="match status" value="1"/>
</dbReference>
<dbReference type="Gene3D" id="3.20.20.450">
    <property type="entry name" value="EAL domain"/>
    <property type="match status" value="1"/>
</dbReference>
<dbReference type="PANTHER" id="PTHR44757:SF2">
    <property type="entry name" value="BIOFILM ARCHITECTURE MAINTENANCE PROTEIN MBAA"/>
    <property type="match status" value="1"/>
</dbReference>
<dbReference type="SUPFAM" id="SSF55785">
    <property type="entry name" value="PYP-like sensor domain (PAS domain)"/>
    <property type="match status" value="2"/>
</dbReference>
<dbReference type="SMART" id="SM00086">
    <property type="entry name" value="PAC"/>
    <property type="match status" value="1"/>
</dbReference>
<dbReference type="PROSITE" id="PS50883">
    <property type="entry name" value="EAL"/>
    <property type="match status" value="1"/>
</dbReference>
<dbReference type="CDD" id="cd01948">
    <property type="entry name" value="EAL"/>
    <property type="match status" value="1"/>
</dbReference>
<dbReference type="RefSeq" id="WP_004901125.1">
    <property type="nucleotide sequence ID" value="NZ_BBTI01000008.1"/>
</dbReference>
<dbReference type="NCBIfam" id="TIGR00254">
    <property type="entry name" value="GGDEF"/>
    <property type="match status" value="1"/>
</dbReference>
<dbReference type="Proteomes" id="UP000018418">
    <property type="component" value="Unassembled WGS sequence"/>
</dbReference>
<dbReference type="NCBIfam" id="TIGR00229">
    <property type="entry name" value="sensory_box"/>
    <property type="match status" value="1"/>
</dbReference>
<feature type="domain" description="PAC" evidence="6">
    <location>
        <begin position="88"/>
        <end position="140"/>
    </location>
</feature>
<proteinExistence type="predicted"/>
<dbReference type="FunFam" id="3.30.70.270:FF:000001">
    <property type="entry name" value="Diguanylate cyclase domain protein"/>
    <property type="match status" value="1"/>
</dbReference>
<dbReference type="OrthoDB" id="9804951at2"/>
<keyword evidence="10" id="KW-1185">Reference proteome</keyword>
<evidence type="ECO:0000313" key="9">
    <source>
        <dbReference type="EMBL" id="ESK51941.1"/>
    </source>
</evidence>
<dbReference type="InterPro" id="IPR029016">
    <property type="entry name" value="GAF-like_dom_sf"/>
</dbReference>
<comment type="caution">
    <text evidence="9">The sequence shown here is derived from an EMBL/GenBank/DDBJ whole genome shotgun (WGS) entry which is preliminary data.</text>
</comment>
<feature type="domain" description="PAS" evidence="5">
    <location>
        <begin position="141"/>
        <end position="203"/>
    </location>
</feature>
<dbReference type="Pfam" id="PF00990">
    <property type="entry name" value="GGDEF"/>
    <property type="match status" value="1"/>
</dbReference>
<dbReference type="SMART" id="SM00052">
    <property type="entry name" value="EAL"/>
    <property type="match status" value="1"/>
</dbReference>
<dbReference type="PIRSF" id="PIRSF005925">
    <property type="entry name" value="Dos"/>
    <property type="match status" value="1"/>
</dbReference>
<dbReference type="SUPFAM" id="SSF55073">
    <property type="entry name" value="Nucleotide cyclase"/>
    <property type="match status" value="1"/>
</dbReference>
<evidence type="ECO:0000259" key="8">
    <source>
        <dbReference type="PROSITE" id="PS50887"/>
    </source>
</evidence>
<feature type="domain" description="EAL" evidence="7">
    <location>
        <begin position="596"/>
        <end position="850"/>
    </location>
</feature>
<organism evidence="9 10">
    <name type="scientific">Acinetobacter brisouii CIP 110357</name>
    <dbReference type="NCBI Taxonomy" id="1341683"/>
    <lineage>
        <taxon>Bacteria</taxon>
        <taxon>Pseudomonadati</taxon>
        <taxon>Pseudomonadota</taxon>
        <taxon>Gammaproteobacteria</taxon>
        <taxon>Moraxellales</taxon>
        <taxon>Moraxellaceae</taxon>
        <taxon>Acinetobacter</taxon>
    </lineage>
</organism>
<dbReference type="InterPro" id="IPR000160">
    <property type="entry name" value="GGDEF_dom"/>
</dbReference>
<name>V2UTK7_9GAMM</name>
<evidence type="ECO:0000256" key="2">
    <source>
        <dbReference type="ARBA" id="ARBA00012282"/>
    </source>
</evidence>
<dbReference type="AlphaFoldDB" id="V2UTK7"/>
<dbReference type="SMART" id="SM00267">
    <property type="entry name" value="GGDEF"/>
    <property type="match status" value="1"/>
</dbReference>
<dbReference type="Gene3D" id="3.30.450.20">
    <property type="entry name" value="PAS domain"/>
    <property type="match status" value="2"/>
</dbReference>
<reference evidence="9 10" key="1">
    <citation type="submission" date="2013-10" db="EMBL/GenBank/DDBJ databases">
        <title>The Genome Sequence of Acinetobacter brisouii CIP 110357.</title>
        <authorList>
            <consortium name="The Broad Institute Genomics Platform"/>
            <consortium name="The Broad Institute Genome Sequencing Center for Infectious Disease"/>
            <person name="Cerqueira G."/>
            <person name="Feldgarden M."/>
            <person name="Courvalin P."/>
            <person name="Grillot-Courvalin C."/>
            <person name="Clermont D."/>
            <person name="Rocha E."/>
            <person name="Yoon E.-J."/>
            <person name="Nemec A."/>
            <person name="Young S.K."/>
            <person name="Zeng Q."/>
            <person name="Gargeya S."/>
            <person name="Fitzgerald M."/>
            <person name="Abouelleil A."/>
            <person name="Alvarado L."/>
            <person name="Berlin A.M."/>
            <person name="Chapman S.B."/>
            <person name="Gainer-Dewar J."/>
            <person name="Goldberg J."/>
            <person name="Gnerre S."/>
            <person name="Griggs A."/>
            <person name="Gujja S."/>
            <person name="Hansen M."/>
            <person name="Howarth C."/>
            <person name="Imamovic A."/>
            <person name="Ireland A."/>
            <person name="Larimer J."/>
            <person name="McCowan C."/>
            <person name="Murphy C."/>
            <person name="Pearson M."/>
            <person name="Poon T.W."/>
            <person name="Priest M."/>
            <person name="Roberts A."/>
            <person name="Saif S."/>
            <person name="Shea T."/>
            <person name="Sykes S."/>
            <person name="Wortman J."/>
            <person name="Nusbaum C."/>
            <person name="Birren B."/>
        </authorList>
    </citation>
    <scope>NUCLEOTIDE SEQUENCE [LARGE SCALE GENOMIC DNA]</scope>
    <source>
        <strain evidence="9 10">CIP 110357</strain>
    </source>
</reference>
<evidence type="ECO:0000259" key="6">
    <source>
        <dbReference type="PROSITE" id="PS50113"/>
    </source>
</evidence>
<dbReference type="Gene3D" id="3.30.450.40">
    <property type="match status" value="1"/>
</dbReference>
<dbReference type="InterPro" id="IPR001633">
    <property type="entry name" value="EAL_dom"/>
</dbReference>
<dbReference type="CDD" id="cd01949">
    <property type="entry name" value="GGDEF"/>
    <property type="match status" value="1"/>
</dbReference>
<dbReference type="SMART" id="SM00065">
    <property type="entry name" value="GAF"/>
    <property type="match status" value="1"/>
</dbReference>
<dbReference type="SUPFAM" id="SSF141868">
    <property type="entry name" value="EAL domain-like"/>
    <property type="match status" value="1"/>
</dbReference>
<dbReference type="PROSITE" id="PS50887">
    <property type="entry name" value="GGDEF"/>
    <property type="match status" value="1"/>
</dbReference>
<dbReference type="EMBL" id="AYEU01000004">
    <property type="protein sequence ID" value="ESK51941.1"/>
    <property type="molecule type" value="Genomic_DNA"/>
</dbReference>
<dbReference type="Pfam" id="PF00563">
    <property type="entry name" value="EAL"/>
    <property type="match status" value="1"/>
</dbReference>
<dbReference type="InterPro" id="IPR029787">
    <property type="entry name" value="Nucleotide_cyclase"/>
</dbReference>
<dbReference type="InterPro" id="IPR013656">
    <property type="entry name" value="PAS_4"/>
</dbReference>
<feature type="domain" description="GGDEF" evidence="8">
    <location>
        <begin position="454"/>
        <end position="587"/>
    </location>
</feature>
<dbReference type="GO" id="GO:0071732">
    <property type="term" value="P:cellular response to nitric oxide"/>
    <property type="evidence" value="ECO:0007669"/>
    <property type="project" value="UniProtKB-ARBA"/>
</dbReference>
<dbReference type="PROSITE" id="PS50112">
    <property type="entry name" value="PAS"/>
    <property type="match status" value="1"/>
</dbReference>
<sequence length="855" mass="97244">MKDKVKLTSAKRTATPTLQLTALEKTIAIAEFSPDGILQWANKNYLFLFRMTESQAIGRIHRSFCPTSFAKTECYDDFWLSLCQGIPYSGFVERIREDQSSCWLEATYTPVLDQHGTVIQILKIATDISARLQHEREQQLYLDHLSLAADINDTAVLITDSSSRIVYCNKGFNRMFGWEKHEILDKSPFSLFTHQPQASELNENNTLIDEQLVVAKNRRYWAKIIKKPILDPDNHRKYTIITFSDISITKLRETLQHKVLEAMSKESSLTNVLDIICNEVELLAPEITPSILEVDAQGLLHPISAPNLPAHYGQIINNVRIGPSVGSCGTAAWRGKPVIVDDIATDPLWDHYRDAMHPLEHTACWSTPVFDNQHQVIGTFAFYFKQPRNLELESFHQQIINACSNLCSLAFEREKTKQRIQQLAFYDELTGLANRSLLLSKADQLITSSIRNNTPIAVLYVDLDRFKIINDSYGHFVGDELLCQVAELLKRNLGSNDIIGRISSDEFVIILPESNHQQAQIVIEELQLHLAKPIKIHNSITLTISASIGIAMFPDDGHNIEDLLHRADIAMDQAKNSGRNQFCFFSHEMNELLQGHLKLERDLRHALFNHELNLHYQPQIDLVTGELYGIEALARWTHPELGEISPERFISIAEESGLITEFGYWVIQEACRQLTEWRMKGLNVPSVSVNLSPTSFHCIKLPNTLAEILRLHGLQPRDLTIELTENVLLDSHPCTTKIIHDIHHLGVHLSMDDFGTGYSSLSYLRRLPISEFKLDRSFVADLEYDEVAQALSQAILSIAKTLKLTIIAEGVETQEQHQILYQQGYSVAQGYLFARPLSASAFETWLDEWDFSNKR</sequence>
<dbReference type="Gene3D" id="3.30.70.270">
    <property type="match status" value="1"/>
</dbReference>
<dbReference type="SUPFAM" id="SSF55781">
    <property type="entry name" value="GAF domain-like"/>
    <property type="match status" value="1"/>
</dbReference>
<accession>V2UTK7</accession>
<dbReference type="PROSITE" id="PS50113">
    <property type="entry name" value="PAC"/>
    <property type="match status" value="1"/>
</dbReference>
<evidence type="ECO:0000313" key="10">
    <source>
        <dbReference type="Proteomes" id="UP000018418"/>
    </source>
</evidence>
<dbReference type="HOGENOM" id="CLU_000445_70_20_6"/>
<dbReference type="InterPro" id="IPR035965">
    <property type="entry name" value="PAS-like_dom_sf"/>
</dbReference>
<evidence type="ECO:0000256" key="3">
    <source>
        <dbReference type="ARBA" id="ARBA00022636"/>
    </source>
</evidence>
<dbReference type="CDD" id="cd00130">
    <property type="entry name" value="PAS"/>
    <property type="match status" value="2"/>
</dbReference>
<evidence type="ECO:0000256" key="1">
    <source>
        <dbReference type="ARBA" id="ARBA00001946"/>
    </source>
</evidence>
<dbReference type="InterPro" id="IPR043128">
    <property type="entry name" value="Rev_trsase/Diguanyl_cyclase"/>
</dbReference>